<feature type="domain" description="Pyruvate kinase barrel" evidence="14">
    <location>
        <begin position="315"/>
        <end position="449"/>
    </location>
</feature>
<dbReference type="GO" id="GO:0000287">
    <property type="term" value="F:magnesium ion binding"/>
    <property type="evidence" value="ECO:0007669"/>
    <property type="project" value="InterPro"/>
</dbReference>
<accession>U6ML39</accession>
<evidence type="ECO:0000256" key="12">
    <source>
        <dbReference type="ARBA" id="ARBA00023317"/>
    </source>
</evidence>
<dbReference type="GO" id="GO:0005524">
    <property type="term" value="F:ATP binding"/>
    <property type="evidence" value="ECO:0007669"/>
    <property type="project" value="UniProtKB-KW"/>
</dbReference>
<evidence type="ECO:0000256" key="8">
    <source>
        <dbReference type="ARBA" id="ARBA00022777"/>
    </source>
</evidence>
<feature type="compositionally biased region" description="Basic and acidic residues" evidence="13">
    <location>
        <begin position="143"/>
        <end position="154"/>
    </location>
</feature>
<dbReference type="GO" id="GO:0030955">
    <property type="term" value="F:potassium ion binding"/>
    <property type="evidence" value="ECO:0007669"/>
    <property type="project" value="InterPro"/>
</dbReference>
<reference evidence="16" key="1">
    <citation type="submission" date="2013-10" db="EMBL/GenBank/DDBJ databases">
        <title>Genomic analysis of the causative agents of coccidiosis in chickens.</title>
        <authorList>
            <person name="Reid A.J."/>
            <person name="Blake D."/>
            <person name="Billington K."/>
            <person name="Browne H."/>
            <person name="Dunn M."/>
            <person name="Hung S."/>
            <person name="Kawahara F."/>
            <person name="Miranda-Saavedra D."/>
            <person name="Mourier T."/>
            <person name="Nagra H."/>
            <person name="Otto T.D."/>
            <person name="Rawlings N."/>
            <person name="Sanchez A."/>
            <person name="Sanders M."/>
            <person name="Subramaniam C."/>
            <person name="Tay Y."/>
            <person name="Dear P."/>
            <person name="Doerig C."/>
            <person name="Gruber A."/>
            <person name="Parkinson J."/>
            <person name="Shirley M."/>
            <person name="Wan K.L."/>
            <person name="Berriman M."/>
            <person name="Tomley F."/>
            <person name="Pain A."/>
        </authorList>
    </citation>
    <scope>NUCLEOTIDE SEQUENCE [LARGE SCALE GENOMIC DNA]</scope>
    <source>
        <strain evidence="16">Houghton</strain>
    </source>
</reference>
<dbReference type="InterPro" id="IPR036918">
    <property type="entry name" value="Pyrv_Knase_C_sf"/>
</dbReference>
<evidence type="ECO:0000256" key="7">
    <source>
        <dbReference type="ARBA" id="ARBA00022741"/>
    </source>
</evidence>
<comment type="pathway">
    <text evidence="2">Carbohydrate degradation; glycolysis; pyruvate from D-glyceraldehyde 3-phosphate: step 5/5.</text>
</comment>
<keyword evidence="9" id="KW-0067">ATP-binding</keyword>
<gene>
    <name evidence="16" type="ORF">ENH_00079020</name>
</gene>
<feature type="region of interest" description="Disordered" evidence="13">
    <location>
        <begin position="563"/>
        <end position="594"/>
    </location>
</feature>
<feature type="compositionally biased region" description="Low complexity" evidence="13">
    <location>
        <begin position="459"/>
        <end position="468"/>
    </location>
</feature>
<comment type="cofactor">
    <cofactor evidence="1">
        <name>K(+)</name>
        <dbReference type="ChEBI" id="CHEBI:29103"/>
    </cofactor>
</comment>
<evidence type="ECO:0000256" key="9">
    <source>
        <dbReference type="ARBA" id="ARBA00022840"/>
    </source>
</evidence>
<dbReference type="InterPro" id="IPR040442">
    <property type="entry name" value="Pyrv_kinase-like_dom_sf"/>
</dbReference>
<feature type="region of interest" description="Disordered" evidence="13">
    <location>
        <begin position="459"/>
        <end position="485"/>
    </location>
</feature>
<evidence type="ECO:0000313" key="17">
    <source>
        <dbReference type="Proteomes" id="UP000030754"/>
    </source>
</evidence>
<evidence type="ECO:0000256" key="3">
    <source>
        <dbReference type="ARBA" id="ARBA00008663"/>
    </source>
</evidence>
<feature type="domain" description="Pyruvate kinase barrel" evidence="14">
    <location>
        <begin position="610"/>
        <end position="710"/>
    </location>
</feature>
<feature type="region of interest" description="Disordered" evidence="13">
    <location>
        <begin position="758"/>
        <end position="793"/>
    </location>
</feature>
<keyword evidence="5" id="KW-0808">Transferase</keyword>
<dbReference type="GO" id="GO:0016301">
    <property type="term" value="F:kinase activity"/>
    <property type="evidence" value="ECO:0007669"/>
    <property type="project" value="UniProtKB-KW"/>
</dbReference>
<dbReference type="Gene3D" id="2.40.33.10">
    <property type="entry name" value="PK beta-barrel domain-like"/>
    <property type="match status" value="1"/>
</dbReference>
<dbReference type="InterPro" id="IPR015813">
    <property type="entry name" value="Pyrv/PenolPyrv_kinase-like_dom"/>
</dbReference>
<keyword evidence="6" id="KW-0479">Metal-binding</keyword>
<evidence type="ECO:0000256" key="10">
    <source>
        <dbReference type="ARBA" id="ARBA00022842"/>
    </source>
</evidence>
<dbReference type="InterPro" id="IPR011037">
    <property type="entry name" value="Pyrv_Knase-like_insert_dom_sf"/>
</dbReference>
<dbReference type="AlphaFoldDB" id="U6ML39"/>
<dbReference type="RefSeq" id="XP_013433188.1">
    <property type="nucleotide sequence ID" value="XM_013577734.1"/>
</dbReference>
<name>U6ML39_9EIME</name>
<dbReference type="SUPFAM" id="SSF50800">
    <property type="entry name" value="PK beta-barrel domain-like"/>
    <property type="match status" value="1"/>
</dbReference>
<keyword evidence="12 16" id="KW-0670">Pyruvate</keyword>
<dbReference type="EMBL" id="HG723002">
    <property type="protein sequence ID" value="CDJ64721.1"/>
    <property type="molecule type" value="Genomic_DNA"/>
</dbReference>
<evidence type="ECO:0000256" key="1">
    <source>
        <dbReference type="ARBA" id="ARBA00001958"/>
    </source>
</evidence>
<evidence type="ECO:0000256" key="5">
    <source>
        <dbReference type="ARBA" id="ARBA00022679"/>
    </source>
</evidence>
<feature type="domain" description="Pyruvate kinase C-terminal" evidence="15">
    <location>
        <begin position="797"/>
        <end position="915"/>
    </location>
</feature>
<evidence type="ECO:0000259" key="14">
    <source>
        <dbReference type="Pfam" id="PF00224"/>
    </source>
</evidence>
<keyword evidence="11" id="KW-0324">Glycolysis</keyword>
<dbReference type="UniPathway" id="UPA00109">
    <property type="reaction ID" value="UER00188"/>
</dbReference>
<dbReference type="Proteomes" id="UP000030754">
    <property type="component" value="Unassembled WGS sequence"/>
</dbReference>
<dbReference type="Gene3D" id="3.20.20.60">
    <property type="entry name" value="Phosphoenolpyruvate-binding domains"/>
    <property type="match status" value="2"/>
</dbReference>
<evidence type="ECO:0000313" key="16">
    <source>
        <dbReference type="EMBL" id="CDJ64721.1"/>
    </source>
</evidence>
<dbReference type="OrthoDB" id="108365at2759"/>
<dbReference type="InterPro" id="IPR015795">
    <property type="entry name" value="Pyrv_Knase_C"/>
</dbReference>
<evidence type="ECO:0000259" key="15">
    <source>
        <dbReference type="Pfam" id="PF02887"/>
    </source>
</evidence>
<evidence type="ECO:0000256" key="13">
    <source>
        <dbReference type="SAM" id="MobiDB-lite"/>
    </source>
</evidence>
<dbReference type="SUPFAM" id="SSF52935">
    <property type="entry name" value="PK C-terminal domain-like"/>
    <property type="match status" value="1"/>
</dbReference>
<feature type="domain" description="Pyruvate kinase barrel" evidence="14">
    <location>
        <begin position="487"/>
        <end position="560"/>
    </location>
</feature>
<evidence type="ECO:0000256" key="4">
    <source>
        <dbReference type="ARBA" id="ARBA00012142"/>
    </source>
</evidence>
<dbReference type="Pfam" id="PF02887">
    <property type="entry name" value="PK_C"/>
    <property type="match status" value="1"/>
</dbReference>
<organism evidence="16 17">
    <name type="scientific">Eimeria necatrix</name>
    <dbReference type="NCBI Taxonomy" id="51315"/>
    <lineage>
        <taxon>Eukaryota</taxon>
        <taxon>Sar</taxon>
        <taxon>Alveolata</taxon>
        <taxon>Apicomplexa</taxon>
        <taxon>Conoidasida</taxon>
        <taxon>Coccidia</taxon>
        <taxon>Eucoccidiorida</taxon>
        <taxon>Eimeriorina</taxon>
        <taxon>Eimeriidae</taxon>
        <taxon>Eimeria</taxon>
    </lineage>
</organism>
<keyword evidence="17" id="KW-1185">Reference proteome</keyword>
<dbReference type="Gene3D" id="3.40.1380.20">
    <property type="entry name" value="Pyruvate kinase, C-terminal domain"/>
    <property type="match status" value="2"/>
</dbReference>
<dbReference type="InterPro" id="IPR001697">
    <property type="entry name" value="Pyr_Knase"/>
</dbReference>
<evidence type="ECO:0000256" key="6">
    <source>
        <dbReference type="ARBA" id="ARBA00022723"/>
    </source>
</evidence>
<dbReference type="GeneID" id="25478032"/>
<dbReference type="PANTHER" id="PTHR11817">
    <property type="entry name" value="PYRUVATE KINASE"/>
    <property type="match status" value="1"/>
</dbReference>
<keyword evidence="8 16" id="KW-0418">Kinase</keyword>
<evidence type="ECO:0000256" key="2">
    <source>
        <dbReference type="ARBA" id="ARBA00004997"/>
    </source>
</evidence>
<dbReference type="VEuPathDB" id="ToxoDB:ENH_00079020"/>
<protein>
    <recommendedName>
        <fullName evidence="4">pyruvate kinase</fullName>
        <ecNumber evidence="4">2.7.1.40</ecNumber>
    </recommendedName>
</protein>
<dbReference type="GO" id="GO:0004743">
    <property type="term" value="F:pyruvate kinase activity"/>
    <property type="evidence" value="ECO:0007669"/>
    <property type="project" value="UniProtKB-EC"/>
</dbReference>
<sequence>MQKRSSSGNFKGKNSNSLGGFNSRGAAEESAEVCFFAAICLEVHIQPKTGEERVSPPLTLTPHAQIDEILPIPLARRPSFKSIDATRSPAWQSTLLAEALEAFHCAKILSVPLLRPSVMLQAGPHASEGPQRQLQCPEVTCTEQERRRDGDSRIRSSSSRRPNACEMAHYVLQLLACVVFFCDLFLNLSLALSKAPQDFSPAFLRASSCPSGHLQQRELQAAAATAAAAANPFVANMAAKEGAQALLLAARGIRCSRGLRGAPLRGPILASLRSRELGTLAAVAQADTGAAVRTAPAAAAAVAAEKEVPLRRVFTRTKQIATIGPASWEKHQIEDLFLSGVDVFRLNFSHGLFSEKYQQYKYIREIEHKYQTPIGVLADLPGPKLRLSVFDPDEVTLVKGQKFILDASVMPGGPQRGPLQQKWVLGALRVGHRVLIDDGKVRLRVVELSPFLQQRLQHMQQQQHVQQQGEEEEEGAGDSSSGPSQDNAWVLCVVETGGPISSKKGVSLPDTYVPVSALTKRDEQIAAMVTEWGVDWIALSFVQSAADIHKLRRVITAQANALEGGPQGAPEADIPRAFAGPIPEAPGRATAPSSLGTVGCVGPPCVPPLIMAKIERAGALQQLGAIAAAADGLMVARGDLGLELNSEFVPKAQRDITAAGRQAGKPVVVATQMLETMMTNPLPSRAEAADVAAAVMSGAAAVMLSGETAASSRGPHIARMQHSIIQQTEADANYWALNTLKSPQAATVFAAAAAEAGTHSWGTPSKQEEGRQEGPAGPLEASSEGGEGGPEPEVTTEALAVGAEMMARVSAAKAILLNTKDSRGAPYLSSLRPKAPIVAATEDLKAARRLQLYWGVHPIFLGPRPQGPEEISKVKEGLRQSDGDMDEGWVDAAKRGARAEGFIKGQGDLVVVVGPPNHRGAEDEVSSEAAAEEAVRICTAA</sequence>
<reference evidence="16" key="2">
    <citation type="submission" date="2013-10" db="EMBL/GenBank/DDBJ databases">
        <authorList>
            <person name="Aslett M."/>
        </authorList>
    </citation>
    <scope>NUCLEOTIDE SEQUENCE [LARGE SCALE GENOMIC DNA]</scope>
    <source>
        <strain evidence="16">Houghton</strain>
    </source>
</reference>
<dbReference type="InterPro" id="IPR015806">
    <property type="entry name" value="Pyrv_Knase_insert_dom_sf"/>
</dbReference>
<evidence type="ECO:0000256" key="11">
    <source>
        <dbReference type="ARBA" id="ARBA00023152"/>
    </source>
</evidence>
<proteinExistence type="inferred from homology"/>
<comment type="similarity">
    <text evidence="3">Belongs to the pyruvate kinase family.</text>
</comment>
<keyword evidence="7" id="KW-0547">Nucleotide-binding</keyword>
<dbReference type="Pfam" id="PF00224">
    <property type="entry name" value="PK"/>
    <property type="match status" value="3"/>
</dbReference>
<dbReference type="InterPro" id="IPR015793">
    <property type="entry name" value="Pyrv_Knase_brl"/>
</dbReference>
<dbReference type="SUPFAM" id="SSF51621">
    <property type="entry name" value="Phosphoenolpyruvate/pyruvate domain"/>
    <property type="match status" value="1"/>
</dbReference>
<feature type="region of interest" description="Disordered" evidence="13">
    <location>
        <begin position="124"/>
        <end position="159"/>
    </location>
</feature>
<dbReference type="EC" id="2.7.1.40" evidence="4"/>
<keyword evidence="10" id="KW-0460">Magnesium</keyword>